<dbReference type="HOGENOM" id="CLU_133306_2_0_9"/>
<name>R3IAD5_ENTFL</name>
<sequence length="108" mass="12428">MTEPTEKERQIAFLKEHEEEMTEYVKQQNEKIAKVAFCWESLEQESVGNGLPQGAGDILSIRIQIIDNNNNKINSFGLAIKPNNWNEPTKIKELYTINADYDYYTEGG</sequence>
<comment type="caution">
    <text evidence="1">The sequence shown here is derived from an EMBL/GenBank/DDBJ whole genome shotgun (WGS) entry which is preliminary data.</text>
</comment>
<dbReference type="EMBL" id="ASDZ01000012">
    <property type="protein sequence ID" value="EOK14663.1"/>
    <property type="molecule type" value="Genomic_DNA"/>
</dbReference>
<accession>R3IAD5</accession>
<gene>
    <name evidence="1" type="ORF">WOU_00820</name>
</gene>
<organism evidence="1 2">
    <name type="scientific">Enterococcus faecalis ATCC 6055</name>
    <dbReference type="NCBI Taxonomy" id="1169311"/>
    <lineage>
        <taxon>Bacteria</taxon>
        <taxon>Bacillati</taxon>
        <taxon>Bacillota</taxon>
        <taxon>Bacilli</taxon>
        <taxon>Lactobacillales</taxon>
        <taxon>Enterococcaceae</taxon>
        <taxon>Enterococcus</taxon>
    </lineage>
</organism>
<protein>
    <submittedName>
        <fullName evidence="1">Uncharacterized protein</fullName>
    </submittedName>
</protein>
<proteinExistence type="predicted"/>
<dbReference type="PATRIC" id="fig|1169311.3.peg.810"/>
<reference evidence="1 2" key="1">
    <citation type="submission" date="2013-02" db="EMBL/GenBank/DDBJ databases">
        <title>The Genome Sequence of Enterococcus faecalis ATCC_6055.</title>
        <authorList>
            <consortium name="The Broad Institute Genome Sequencing Platform"/>
            <consortium name="The Broad Institute Genome Sequencing Center for Infectious Disease"/>
            <person name="Earl A.M."/>
            <person name="Gilmore M.S."/>
            <person name="Lebreton F."/>
            <person name="Walker B."/>
            <person name="Young S.K."/>
            <person name="Zeng Q."/>
            <person name="Gargeya S."/>
            <person name="Fitzgerald M."/>
            <person name="Haas B."/>
            <person name="Abouelleil A."/>
            <person name="Alvarado L."/>
            <person name="Arachchi H.M."/>
            <person name="Berlin A.M."/>
            <person name="Chapman S.B."/>
            <person name="Dewar J."/>
            <person name="Goldberg J."/>
            <person name="Griggs A."/>
            <person name="Gujja S."/>
            <person name="Hansen M."/>
            <person name="Howarth C."/>
            <person name="Imamovic A."/>
            <person name="Larimer J."/>
            <person name="McCowan C."/>
            <person name="Murphy C."/>
            <person name="Neiman D."/>
            <person name="Pearson M."/>
            <person name="Priest M."/>
            <person name="Roberts A."/>
            <person name="Saif S."/>
            <person name="Shea T."/>
            <person name="Sisk P."/>
            <person name="Sykes S."/>
            <person name="Wortman J."/>
            <person name="Nusbaum C."/>
            <person name="Birren B."/>
        </authorList>
    </citation>
    <scope>NUCLEOTIDE SEQUENCE [LARGE SCALE GENOMIC DNA]</scope>
    <source>
        <strain evidence="1 2">ATCC 6055</strain>
    </source>
</reference>
<dbReference type="AlphaFoldDB" id="R3IAD5"/>
<dbReference type="Proteomes" id="UP000013638">
    <property type="component" value="Unassembled WGS sequence"/>
</dbReference>
<evidence type="ECO:0000313" key="2">
    <source>
        <dbReference type="Proteomes" id="UP000013638"/>
    </source>
</evidence>
<evidence type="ECO:0000313" key="1">
    <source>
        <dbReference type="EMBL" id="EOK14663.1"/>
    </source>
</evidence>